<feature type="region of interest" description="Disordered" evidence="1">
    <location>
        <begin position="1618"/>
        <end position="1637"/>
    </location>
</feature>
<keyword evidence="3" id="KW-1185">Reference proteome</keyword>
<feature type="compositionally biased region" description="Basic and acidic residues" evidence="1">
    <location>
        <begin position="302"/>
        <end position="320"/>
    </location>
</feature>
<feature type="compositionally biased region" description="Low complexity" evidence="1">
    <location>
        <begin position="404"/>
        <end position="419"/>
    </location>
</feature>
<feature type="compositionally biased region" description="Basic and acidic residues" evidence="1">
    <location>
        <begin position="493"/>
        <end position="512"/>
    </location>
</feature>
<feature type="compositionally biased region" description="Polar residues" evidence="1">
    <location>
        <begin position="252"/>
        <end position="268"/>
    </location>
</feature>
<feature type="compositionally biased region" description="Low complexity" evidence="1">
    <location>
        <begin position="454"/>
        <end position="474"/>
    </location>
</feature>
<feature type="region of interest" description="Disordered" evidence="1">
    <location>
        <begin position="908"/>
        <end position="939"/>
    </location>
</feature>
<feature type="compositionally biased region" description="Basic and acidic residues" evidence="1">
    <location>
        <begin position="1"/>
        <end position="10"/>
    </location>
</feature>
<evidence type="ECO:0000313" key="2">
    <source>
        <dbReference type="EMBL" id="KUJ13278.1"/>
    </source>
</evidence>
<dbReference type="EMBL" id="KQ947422">
    <property type="protein sequence ID" value="KUJ13278.1"/>
    <property type="molecule type" value="Genomic_DNA"/>
</dbReference>
<feature type="region of interest" description="Disordered" evidence="1">
    <location>
        <begin position="490"/>
        <end position="566"/>
    </location>
</feature>
<name>A0A194WZ95_MOLSC</name>
<organism evidence="2 3">
    <name type="scientific">Mollisia scopiformis</name>
    <name type="common">Conifer needle endophyte fungus</name>
    <name type="synonym">Phialocephala scopiformis</name>
    <dbReference type="NCBI Taxonomy" id="149040"/>
    <lineage>
        <taxon>Eukaryota</taxon>
        <taxon>Fungi</taxon>
        <taxon>Dikarya</taxon>
        <taxon>Ascomycota</taxon>
        <taxon>Pezizomycotina</taxon>
        <taxon>Leotiomycetes</taxon>
        <taxon>Helotiales</taxon>
        <taxon>Mollisiaceae</taxon>
        <taxon>Mollisia</taxon>
    </lineage>
</organism>
<dbReference type="OrthoDB" id="2386201at2759"/>
<feature type="compositionally biased region" description="Polar residues" evidence="1">
    <location>
        <begin position="65"/>
        <end position="92"/>
    </location>
</feature>
<feature type="compositionally biased region" description="Basic residues" evidence="1">
    <location>
        <begin position="929"/>
        <end position="939"/>
    </location>
</feature>
<dbReference type="GO" id="GO:0005634">
    <property type="term" value="C:nucleus"/>
    <property type="evidence" value="ECO:0007669"/>
    <property type="project" value="InterPro"/>
</dbReference>
<feature type="region of interest" description="Disordered" evidence="1">
    <location>
        <begin position="817"/>
        <end position="842"/>
    </location>
</feature>
<dbReference type="PANTHER" id="PTHR28122">
    <property type="entry name" value="E3 UBIQUITIN-PROTEIN LIGASE SUBSTRATE RECEPTOR MMS22"/>
    <property type="match status" value="1"/>
</dbReference>
<dbReference type="Pfam" id="PF09462">
    <property type="entry name" value="Mus7"/>
    <property type="match status" value="1"/>
</dbReference>
<dbReference type="GO" id="GO:0031297">
    <property type="term" value="P:replication fork processing"/>
    <property type="evidence" value="ECO:0007669"/>
    <property type="project" value="InterPro"/>
</dbReference>
<dbReference type="GO" id="GO:0000724">
    <property type="term" value="P:double-strand break repair via homologous recombination"/>
    <property type="evidence" value="ECO:0007669"/>
    <property type="project" value="TreeGrafter"/>
</dbReference>
<feature type="compositionally biased region" description="Pro residues" evidence="1">
    <location>
        <begin position="393"/>
        <end position="403"/>
    </location>
</feature>
<proteinExistence type="predicted"/>
<dbReference type="GeneID" id="28828359"/>
<dbReference type="Proteomes" id="UP000070700">
    <property type="component" value="Unassembled WGS sequence"/>
</dbReference>
<protein>
    <recommendedName>
        <fullName evidence="4">Mus7/MMS22 family-domain-containing protein</fullName>
    </recommendedName>
</protein>
<dbReference type="GO" id="GO:0035361">
    <property type="term" value="C:Cul8-RING ubiquitin ligase complex"/>
    <property type="evidence" value="ECO:0007669"/>
    <property type="project" value="TreeGrafter"/>
</dbReference>
<feature type="compositionally biased region" description="Polar residues" evidence="1">
    <location>
        <begin position="372"/>
        <end position="382"/>
    </location>
</feature>
<dbReference type="RefSeq" id="XP_018067633.1">
    <property type="nucleotide sequence ID" value="XM_018218633.1"/>
</dbReference>
<feature type="compositionally biased region" description="Polar residues" evidence="1">
    <location>
        <begin position="529"/>
        <end position="550"/>
    </location>
</feature>
<feature type="compositionally biased region" description="Polar residues" evidence="1">
    <location>
        <begin position="420"/>
        <end position="436"/>
    </location>
</feature>
<feature type="compositionally biased region" description="Basic residues" evidence="1">
    <location>
        <begin position="598"/>
        <end position="613"/>
    </location>
</feature>
<dbReference type="InterPro" id="IPR019021">
    <property type="entry name" value="Mms22"/>
</dbReference>
<gene>
    <name evidence="2" type="ORF">LY89DRAFT_721321</name>
</gene>
<evidence type="ECO:0000313" key="3">
    <source>
        <dbReference type="Proteomes" id="UP000070700"/>
    </source>
</evidence>
<feature type="region of interest" description="Disordered" evidence="1">
    <location>
        <begin position="580"/>
        <end position="674"/>
    </location>
</feature>
<feature type="region of interest" description="Disordered" evidence="1">
    <location>
        <begin position="1"/>
        <end position="233"/>
    </location>
</feature>
<dbReference type="InParanoid" id="A0A194WZ95"/>
<feature type="compositionally biased region" description="Acidic residues" evidence="1">
    <location>
        <begin position="554"/>
        <end position="566"/>
    </location>
</feature>
<feature type="compositionally biased region" description="Low complexity" evidence="1">
    <location>
        <begin position="154"/>
        <end position="176"/>
    </location>
</feature>
<accession>A0A194WZ95</accession>
<feature type="compositionally biased region" description="Basic residues" evidence="1">
    <location>
        <begin position="345"/>
        <end position="367"/>
    </location>
</feature>
<dbReference type="KEGG" id="psco:LY89DRAFT_721321"/>
<feature type="region of interest" description="Disordered" evidence="1">
    <location>
        <begin position="246"/>
        <end position="477"/>
    </location>
</feature>
<feature type="compositionally biased region" description="Polar residues" evidence="1">
    <location>
        <begin position="181"/>
        <end position="197"/>
    </location>
</feature>
<dbReference type="PANTHER" id="PTHR28122:SF1">
    <property type="entry name" value="E3 UBIQUITIN-PROTEIN LIGASE SUBSTRATE RECEPTOR MMS22"/>
    <property type="match status" value="1"/>
</dbReference>
<evidence type="ECO:0000256" key="1">
    <source>
        <dbReference type="SAM" id="MobiDB-lite"/>
    </source>
</evidence>
<sequence length="2150" mass="243036">MASWKERGEVPDSEDEEDTESQKTEQDGGVAQPAFGPVLKPLNGESGIATASAEQIHPENEARKSQVTQQRGSDLINKTSPREANSPTTTPTKRLEDLFDHFDPSPTSTNIFKVPDLEGLLDEEVELRGTGSGGSQNELPAEDDISMSYVQITSPTSSKLSSPPRSLPELSALSLPKNGRSRTSSDASNTSRVTQGQDAEEDGLQLSDREPSYPMRRALRQRNAIQLHPYHIEQEKYRRTLKARGIAPMRLASSQSELRHVPQSNSSPDPDFRELETPGIEGDTGESQAMDFDWDFQPSSPVEHRHDDGTTHQDELRDELQNDEEDELPDIDELLKSRPQTTTQKHPKKDAKRVRMKSYSHKFKRPVLPRILTQSKKSTRPTINDDLIFEVPASPPATSPPLPNTLSRRSAGSRGGTRSLEPSPSWLSQDELQLQMTADLPTPATSAIKPPQDPISLDSDSDDPFASSSSSDESVQIRNISRKFRGVLPASHLRLDQHQKQRAPERTNRDSRSISPVKSMPRRGVALPRTQSGTFGDQRSPSATTDNGFTFFSDESDGNEPADLDMQDDDASQLESLFTGSRMGYAEEEDKIDAMLPSRKRAATSTRPSKRQKTGSTSFRRTGSETHKRQPRITEHLNRAPKNVSRGEPKPRRQHKEKRRGDVTTPRKAPPPELGILDVADMFACNQKSPPNFIKIARRAARSNTTQGRHQPAGKFFRLPTREDTEDVLSVLKDWTAGMLQPKQLPDFDGQRVRGRAPLSEIENSHQVYFEPPTTKSKPAIHLDLTKPSQKVRKLLVSRRQQSMNDFIKNDEVRTEPLRLSERRQPNEFANRGSQRRPPFAHHLARPAQLEAAEKEYSHRYPSTTFKSSKRALDALYRHTRKRPAPSANLQLTRFLADEDVVRPSIEASPAADYGASEDKPQVQALRPPPRKVGRRKPHPRHVDVGAAVYRQPSDPLILNDSATDFAAPEAASSKLQGLAKFGTRYTQHFDILPLPAGVYFHSNTFIGSGGLSKSMQNVLDDTPDSTPIVVSLNFAKTFSWAGWDENVSSEFGLCFDWLMDQLDQDDPTSSNLAGAATVDVVTSMLNYTQQSCIFNTPHNKRMFLSRMLEATRDFSSRLQISKVTSEATVRVGIQVLSQICTLVLRLLLVARTDPEYAAVAYDFEDILKVTARKCAQLLLSKDMSSLRKLYDDLQYLSFREGGITSDQYLVEAWVIVIRVLIAAKITRGSFWDVVGPLLATPSIITIIDAPTMEKIWYSMYTLLPLCEFDEHGVVIAGTRQTALFDNWQLPQQMLKRVFSLYTSTPRQAPSFNDYCRSLVGRCHYLVVEWGWWNCSSIIGTLFDFFASHNLAHLRNEEVYTSPQFLERLDENPSLAVEADDRSFHIFLKIVALALQHFTRANDIKNSRNLVARLLPNHDRQYPKEEAIHQRDLASLRNHHDLLCTLFWAAPPSERPSLKMFQQLVHRGRSHKEAFMVRIRTLGRISRFSLTQLLDSKLYKLLKGWREEDMLSLFEQCEGIEEEVHTQAKRGASKAQITKVISQNKMQIESQILVALAVWKENIEVAASAERLTGVFHPDLLVKSIAFCISDKRSITNGILRLCVDIMIAYIRKVEDFRPSPRQPGQNDRRPEDDSQGSLDDADWYMADMVTVLHGYNSSTGRLAPNCVLAKLLNVVRNILDQDVEADTKLTKFLVESLARLACLLVEAGVMDLDDYLSAGRYTVIGQRDVYKVSHKYWPYFLANMMQGCSSKLRNSEPHVHELILSEWLLVLIDPVPYWKYVADFNTQMVAFYGYLSKYVKAHDPRIEILKDVMRALRTAFVAKDSDVPIKKGRATIVFNDVQDIMQGTLEGLPPASQEHNDYLLVARNMVSYIMAYGNGFAQLTDFFTQPSAYYSPDQSDPKLFAPTLISYCLALQDPEASNRTTLYYFMYHSWAEAVGSNRVEPWLGHVKTGLKYWSFIEFMLADLIPVSLGAAMRTNMWPLSFHLLVASIARIKNVLNRQVEEGDVEGLTEKADLVFHWVMNFLKTALNKTDSSNIQVATLAVILHFWDSIYHALRLYVTSRPRAKAIVRRFAKWLRNRMMKYKLEKPVLPTKFAVLTKTGKLDVATLSSDVQFFPYQPCHNYEVMVKGRRVKLPFTLEEVIKAKIA</sequence>
<feature type="compositionally biased region" description="Basic and acidic residues" evidence="1">
    <location>
        <begin position="817"/>
        <end position="826"/>
    </location>
</feature>
<feature type="compositionally biased region" description="Acidic residues" evidence="1">
    <location>
        <begin position="321"/>
        <end position="332"/>
    </location>
</feature>
<feature type="compositionally biased region" description="Basic and acidic residues" evidence="1">
    <location>
        <begin position="622"/>
        <end position="638"/>
    </location>
</feature>
<feature type="compositionally biased region" description="Basic and acidic residues" evidence="1">
    <location>
        <begin position="93"/>
        <end position="103"/>
    </location>
</feature>
<reference evidence="2 3" key="1">
    <citation type="submission" date="2015-10" db="EMBL/GenBank/DDBJ databases">
        <title>Full genome of DAOMC 229536 Phialocephala scopiformis, a fungal endophyte of spruce producing the potent anti-insectan compound rugulosin.</title>
        <authorList>
            <consortium name="DOE Joint Genome Institute"/>
            <person name="Walker A.K."/>
            <person name="Frasz S.L."/>
            <person name="Seifert K.A."/>
            <person name="Miller J.D."/>
            <person name="Mondo S.J."/>
            <person name="Labutti K."/>
            <person name="Lipzen A."/>
            <person name="Dockter R."/>
            <person name="Kennedy M."/>
            <person name="Grigoriev I.V."/>
            <person name="Spatafora J.W."/>
        </authorList>
    </citation>
    <scope>NUCLEOTIDE SEQUENCE [LARGE SCALE GENOMIC DNA]</scope>
    <source>
        <strain evidence="2 3">CBS 120377</strain>
    </source>
</reference>
<evidence type="ECO:0008006" key="4">
    <source>
        <dbReference type="Google" id="ProtNLM"/>
    </source>
</evidence>